<protein>
    <submittedName>
        <fullName evidence="1">Armadillo repeat-containing 8</fullName>
    </submittedName>
</protein>
<evidence type="ECO:0000313" key="1">
    <source>
        <dbReference type="EMBL" id="KHG13568.1"/>
    </source>
</evidence>
<dbReference type="AlphaFoldDB" id="A0A0B0NG63"/>
<accession>A0A0B0NG63</accession>
<dbReference type="Proteomes" id="UP000032142">
    <property type="component" value="Unassembled WGS sequence"/>
</dbReference>
<sequence length="125" mass="14156">MGEFGKLRVYGKPIQSPSQLKPIGPKPYLDNIWPIRPFQNRTDIFVYASPTRPITNRYTPPVPALHSMWGIAQPTQLYTPQLQHCCLDISKLRQSLQYVVKPLSVLPPSITQSHALDNNNMACSK</sequence>
<evidence type="ECO:0000313" key="2">
    <source>
        <dbReference type="Proteomes" id="UP000032142"/>
    </source>
</evidence>
<gene>
    <name evidence="1" type="ORF">F383_17428</name>
</gene>
<reference evidence="2" key="1">
    <citation type="submission" date="2014-09" db="EMBL/GenBank/DDBJ databases">
        <authorList>
            <person name="Mudge J."/>
            <person name="Ramaraj T."/>
            <person name="Lindquist I.E."/>
            <person name="Bharti A.K."/>
            <person name="Sundararajan A."/>
            <person name="Cameron C.T."/>
            <person name="Woodward J.E."/>
            <person name="May G.D."/>
            <person name="Brubaker C."/>
            <person name="Broadhvest J."/>
            <person name="Wilkins T.A."/>
        </authorList>
    </citation>
    <scope>NUCLEOTIDE SEQUENCE</scope>
    <source>
        <strain evidence="2">cv. AKA8401</strain>
    </source>
</reference>
<name>A0A0B0NG63_GOSAR</name>
<keyword evidence="2" id="KW-1185">Reference proteome</keyword>
<proteinExistence type="predicted"/>
<organism evidence="1 2">
    <name type="scientific">Gossypium arboreum</name>
    <name type="common">Tree cotton</name>
    <name type="synonym">Gossypium nanking</name>
    <dbReference type="NCBI Taxonomy" id="29729"/>
    <lineage>
        <taxon>Eukaryota</taxon>
        <taxon>Viridiplantae</taxon>
        <taxon>Streptophyta</taxon>
        <taxon>Embryophyta</taxon>
        <taxon>Tracheophyta</taxon>
        <taxon>Spermatophyta</taxon>
        <taxon>Magnoliopsida</taxon>
        <taxon>eudicotyledons</taxon>
        <taxon>Gunneridae</taxon>
        <taxon>Pentapetalae</taxon>
        <taxon>rosids</taxon>
        <taxon>malvids</taxon>
        <taxon>Malvales</taxon>
        <taxon>Malvaceae</taxon>
        <taxon>Malvoideae</taxon>
        <taxon>Gossypium</taxon>
    </lineage>
</organism>
<dbReference type="EMBL" id="KN399900">
    <property type="protein sequence ID" value="KHG13568.1"/>
    <property type="molecule type" value="Genomic_DNA"/>
</dbReference>